<name>A0AAW2YUF0_9EUKA</name>
<feature type="compositionally biased region" description="Low complexity" evidence="3">
    <location>
        <begin position="24"/>
        <end position="39"/>
    </location>
</feature>
<keyword evidence="6" id="KW-1185">Reference proteome</keyword>
<keyword evidence="2" id="KW-0539">Nucleus</keyword>
<proteinExistence type="predicted"/>
<feature type="domain" description="Zn(2)-C6 fungal-type" evidence="4">
    <location>
        <begin position="49"/>
        <end position="78"/>
    </location>
</feature>
<sequence>MKNLNSSTTPARIELFDYNGIKKSTTPSTPVTPSSSPVTGSEKKKINHACTECRKAHKACSGGRPCERCIRTGLSDKCQSSPRKKRVLTKKSWTNFLEEATKNQNEEVRPQEVVTPPSHKVINPNFQNIMHSTPFRPGTTSNIQKQYNNMNLLDTTPINMNPGDSARMRNSPATPYPTALNYHNYKPSPAMPSIILAPIRDNISNFDHNTARSSSTFVGVLPSPAQHPDGLPLEGLSLSRRSSVSEQRQGAPAIGSSQIGLDVRRGSLDGVQEITRKMEDMSAPSMMLPAFGPTDFSHLNHHRIFN</sequence>
<gene>
    <name evidence="5" type="ORF">AKO1_006992</name>
</gene>
<dbReference type="GO" id="GO:0008270">
    <property type="term" value="F:zinc ion binding"/>
    <property type="evidence" value="ECO:0007669"/>
    <property type="project" value="InterPro"/>
</dbReference>
<dbReference type="SUPFAM" id="SSF57701">
    <property type="entry name" value="Zn2/Cys6 DNA-binding domain"/>
    <property type="match status" value="1"/>
</dbReference>
<comment type="caution">
    <text evidence="5">The sequence shown here is derived from an EMBL/GenBank/DDBJ whole genome shotgun (WGS) entry which is preliminary data.</text>
</comment>
<dbReference type="PANTHER" id="PTHR47659">
    <property type="entry name" value="ZN(II)2CYS6 TRANSCRIPTION FACTOR (EUROFUNG)-RELATED"/>
    <property type="match status" value="1"/>
</dbReference>
<dbReference type="EMBL" id="JAOPGA020000683">
    <property type="protein sequence ID" value="KAL0480714.1"/>
    <property type="molecule type" value="Genomic_DNA"/>
</dbReference>
<accession>A0AAW2YUF0</accession>
<dbReference type="InterPro" id="IPR001138">
    <property type="entry name" value="Zn2Cys6_DnaBD"/>
</dbReference>
<dbReference type="InterPro" id="IPR050335">
    <property type="entry name" value="ERT1_acuK_gluconeogen_tf"/>
</dbReference>
<evidence type="ECO:0000259" key="4">
    <source>
        <dbReference type="PROSITE" id="PS50048"/>
    </source>
</evidence>
<protein>
    <submittedName>
        <fullName evidence="5">Transcription activator of gluconeogenesis ERT1</fullName>
    </submittedName>
</protein>
<evidence type="ECO:0000313" key="6">
    <source>
        <dbReference type="Proteomes" id="UP001431209"/>
    </source>
</evidence>
<reference evidence="5 6" key="1">
    <citation type="submission" date="2024-03" db="EMBL/GenBank/DDBJ databases">
        <title>The Acrasis kona genome and developmental transcriptomes reveal deep origins of eukaryotic multicellular pathways.</title>
        <authorList>
            <person name="Sheikh S."/>
            <person name="Fu C.-J."/>
            <person name="Brown M.W."/>
            <person name="Baldauf S.L."/>
        </authorList>
    </citation>
    <scope>NUCLEOTIDE SEQUENCE [LARGE SCALE GENOMIC DNA]</scope>
    <source>
        <strain evidence="5 6">ATCC MYA-3509</strain>
    </source>
</reference>
<evidence type="ECO:0000256" key="3">
    <source>
        <dbReference type="SAM" id="MobiDB-lite"/>
    </source>
</evidence>
<organism evidence="5 6">
    <name type="scientific">Acrasis kona</name>
    <dbReference type="NCBI Taxonomy" id="1008807"/>
    <lineage>
        <taxon>Eukaryota</taxon>
        <taxon>Discoba</taxon>
        <taxon>Heterolobosea</taxon>
        <taxon>Tetramitia</taxon>
        <taxon>Eutetramitia</taxon>
        <taxon>Acrasidae</taxon>
        <taxon>Acrasis</taxon>
    </lineage>
</organism>
<dbReference type="PANTHER" id="PTHR47659:SF7">
    <property type="entry name" value="FUNGAL TRANSCRIPTIONAL REGULATORY PROTEIN, N-TERMINAL DOMAIN-CONTAINING PROTEIN"/>
    <property type="match status" value="1"/>
</dbReference>
<dbReference type="InterPro" id="IPR036864">
    <property type="entry name" value="Zn2-C6_fun-type_DNA-bd_sf"/>
</dbReference>
<dbReference type="SMART" id="SM00066">
    <property type="entry name" value="GAL4"/>
    <property type="match status" value="1"/>
</dbReference>
<dbReference type="PROSITE" id="PS50048">
    <property type="entry name" value="ZN2_CY6_FUNGAL_2"/>
    <property type="match status" value="1"/>
</dbReference>
<dbReference type="AlphaFoldDB" id="A0AAW2YUF0"/>
<dbReference type="Gene3D" id="4.10.240.10">
    <property type="entry name" value="Zn(2)-C6 fungal-type DNA-binding domain"/>
    <property type="match status" value="1"/>
</dbReference>
<dbReference type="PROSITE" id="PS00463">
    <property type="entry name" value="ZN2_CY6_FUNGAL_1"/>
    <property type="match status" value="1"/>
</dbReference>
<dbReference type="Proteomes" id="UP001431209">
    <property type="component" value="Unassembled WGS sequence"/>
</dbReference>
<evidence type="ECO:0000256" key="2">
    <source>
        <dbReference type="ARBA" id="ARBA00023242"/>
    </source>
</evidence>
<dbReference type="CDD" id="cd00067">
    <property type="entry name" value="GAL4"/>
    <property type="match status" value="1"/>
</dbReference>
<feature type="region of interest" description="Disordered" evidence="3">
    <location>
        <begin position="18"/>
        <end position="42"/>
    </location>
</feature>
<keyword evidence="1" id="KW-0479">Metal-binding</keyword>
<evidence type="ECO:0000256" key="1">
    <source>
        <dbReference type="ARBA" id="ARBA00022723"/>
    </source>
</evidence>
<dbReference type="GO" id="GO:0000981">
    <property type="term" value="F:DNA-binding transcription factor activity, RNA polymerase II-specific"/>
    <property type="evidence" value="ECO:0007669"/>
    <property type="project" value="InterPro"/>
</dbReference>
<evidence type="ECO:0000313" key="5">
    <source>
        <dbReference type="EMBL" id="KAL0480714.1"/>
    </source>
</evidence>
<dbReference type="Pfam" id="PF00172">
    <property type="entry name" value="Zn_clus"/>
    <property type="match status" value="1"/>
</dbReference>